<sequence>MDEKLLQQNPPELEEAAMDELIRDWTALPTEILSFILSRLFLGDFKRFRCVCKTWKLVPSLPAPCPTQCPIPQSQWLMLYHGLKKMELNFFHPLYKDTYRMDIPELSGALLRCSKDGWLLMSRGEYSVFFFNPFTKAKIDLPDLPHHYIFNAISFSCAPTSSECMVFGIYAFFDHVRFLAISRGEEKWTGDQIKGEHDFHHSHTNPIFYNELVYCLGEDGTLGVFNPKDFSWKALQNPEKSRHFLYESYLMECDGKLLAVFVGKKGRGVSVYTLEDSMMAWERIRDLGSKMLFVSHAEESIPTSLQRINIKKKKIGSKKVLQFAILKWKHGYMGLTSKFIRVTILITNCMVAAQLRHGGKHPNFFAEKLNIKKKKIGSKKVLQFAILKVWARMSTIDFPEVGRVVFITSDEKSIFEGDCHSCGLITKSRAAISNSGSRAMTTTVFGLEDSSQHSA</sequence>
<accession>A0ACC0MTF4</accession>
<protein>
    <submittedName>
        <fullName evidence="1">Uncharacterized protein</fullName>
    </submittedName>
</protein>
<proteinExistence type="predicted"/>
<evidence type="ECO:0000313" key="1">
    <source>
        <dbReference type="EMBL" id="KAI8544184.1"/>
    </source>
</evidence>
<keyword evidence="2" id="KW-1185">Reference proteome</keyword>
<reference evidence="1" key="1">
    <citation type="submission" date="2022-02" db="EMBL/GenBank/DDBJ databases">
        <title>Plant Genome Project.</title>
        <authorList>
            <person name="Zhang R.-G."/>
        </authorList>
    </citation>
    <scope>NUCLEOTIDE SEQUENCE</scope>
    <source>
        <strain evidence="1">AT1</strain>
    </source>
</reference>
<dbReference type="EMBL" id="CM046395">
    <property type="protein sequence ID" value="KAI8544184.1"/>
    <property type="molecule type" value="Genomic_DNA"/>
</dbReference>
<name>A0ACC0MTF4_RHOML</name>
<dbReference type="Proteomes" id="UP001062846">
    <property type="component" value="Chromosome 8"/>
</dbReference>
<gene>
    <name evidence="1" type="ORF">RHMOL_Rhmol08G0276100</name>
</gene>
<evidence type="ECO:0000313" key="2">
    <source>
        <dbReference type="Proteomes" id="UP001062846"/>
    </source>
</evidence>
<organism evidence="1 2">
    <name type="scientific">Rhododendron molle</name>
    <name type="common">Chinese azalea</name>
    <name type="synonym">Azalea mollis</name>
    <dbReference type="NCBI Taxonomy" id="49168"/>
    <lineage>
        <taxon>Eukaryota</taxon>
        <taxon>Viridiplantae</taxon>
        <taxon>Streptophyta</taxon>
        <taxon>Embryophyta</taxon>
        <taxon>Tracheophyta</taxon>
        <taxon>Spermatophyta</taxon>
        <taxon>Magnoliopsida</taxon>
        <taxon>eudicotyledons</taxon>
        <taxon>Gunneridae</taxon>
        <taxon>Pentapetalae</taxon>
        <taxon>asterids</taxon>
        <taxon>Ericales</taxon>
        <taxon>Ericaceae</taxon>
        <taxon>Ericoideae</taxon>
        <taxon>Rhodoreae</taxon>
        <taxon>Rhododendron</taxon>
    </lineage>
</organism>
<comment type="caution">
    <text evidence="1">The sequence shown here is derived from an EMBL/GenBank/DDBJ whole genome shotgun (WGS) entry which is preliminary data.</text>
</comment>